<dbReference type="EMBL" id="KC769589">
    <property type="protein sequence ID" value="AHF21630.1"/>
    <property type="molecule type" value="Genomic_DNA"/>
</dbReference>
<proteinExistence type="inferred from homology"/>
<keyword evidence="8" id="KW-0406">Ion transport</keyword>
<dbReference type="InterPro" id="IPR045083">
    <property type="entry name" value="ATP_synth_F0_asu_bact/mt"/>
</dbReference>
<dbReference type="CTD" id="4508"/>
<dbReference type="PRINTS" id="PR00123">
    <property type="entry name" value="ATPASEA"/>
</dbReference>
<evidence type="ECO:0000256" key="3">
    <source>
        <dbReference type="ARBA" id="ARBA00022448"/>
    </source>
</evidence>
<evidence type="ECO:0000256" key="8">
    <source>
        <dbReference type="ARBA" id="ARBA00023065"/>
    </source>
</evidence>
<geneLocation type="mitochondrion" evidence="13"/>
<evidence type="ECO:0000256" key="2">
    <source>
        <dbReference type="ARBA" id="ARBA00006810"/>
    </source>
</evidence>
<dbReference type="InterPro" id="IPR035908">
    <property type="entry name" value="F0_ATP_A_sf"/>
</dbReference>
<dbReference type="PANTHER" id="PTHR11410">
    <property type="entry name" value="ATP SYNTHASE SUBUNIT A"/>
    <property type="match status" value="1"/>
</dbReference>
<dbReference type="GO" id="GO:0045259">
    <property type="term" value="C:proton-transporting ATP synthase complex"/>
    <property type="evidence" value="ECO:0007669"/>
    <property type="project" value="UniProtKB-KW"/>
</dbReference>
<evidence type="ECO:0000256" key="7">
    <source>
        <dbReference type="ARBA" id="ARBA00022989"/>
    </source>
</evidence>
<feature type="transmembrane region" description="Helical" evidence="12">
    <location>
        <begin position="68"/>
        <end position="92"/>
    </location>
</feature>
<evidence type="ECO:0000256" key="9">
    <source>
        <dbReference type="ARBA" id="ARBA00023136"/>
    </source>
</evidence>
<dbReference type="InterPro" id="IPR000568">
    <property type="entry name" value="ATP_synth_F0_asu"/>
</dbReference>
<organism evidence="13">
    <name type="scientific">Otobius megnini</name>
    <name type="common">Spinose ear tick</name>
    <dbReference type="NCBI Taxonomy" id="34606"/>
    <lineage>
        <taxon>Eukaryota</taxon>
        <taxon>Metazoa</taxon>
        <taxon>Ecdysozoa</taxon>
        <taxon>Arthropoda</taxon>
        <taxon>Chelicerata</taxon>
        <taxon>Arachnida</taxon>
        <taxon>Acari</taxon>
        <taxon>Parasitiformes</taxon>
        <taxon>Ixodida</taxon>
        <taxon>Ixodoidea</taxon>
        <taxon>Argasidae</taxon>
        <taxon>Ornithodorinae</taxon>
        <taxon>Otobius</taxon>
    </lineage>
</organism>
<keyword evidence="10" id="KW-0066">ATP synthesis</keyword>
<evidence type="ECO:0000256" key="12">
    <source>
        <dbReference type="SAM" id="Phobius"/>
    </source>
</evidence>
<keyword evidence="7 12" id="KW-1133">Transmembrane helix</keyword>
<sequence length="222" mass="26064">MMMNLFSIFDPSSSFNSNLNWLSMMIMFTLTPYYFWIIPSRSQFIFNFFSTYLYLEMKNLFKKKKTKFIILFINLFWMILLMNFMGLFPYIFTPTSHINLSSSMALPLWLSFMMYGWINNTNYMFIHLVPLGTPMILSMFMVLIETISNLIRPLTLSVRLSANMISGHLLLCLLSNIMQNIPTINFLIIPVMMLLLILEMAVATIQSYVFITLTALYLNELN</sequence>
<evidence type="ECO:0000256" key="4">
    <source>
        <dbReference type="ARBA" id="ARBA00022547"/>
    </source>
</evidence>
<dbReference type="GeneID" id="18252115"/>
<dbReference type="CDD" id="cd00310">
    <property type="entry name" value="ATP-synt_Fo_a_6"/>
    <property type="match status" value="1"/>
</dbReference>
<feature type="transmembrane region" description="Helical" evidence="12">
    <location>
        <begin position="186"/>
        <end position="218"/>
    </location>
</feature>
<feature type="transmembrane region" description="Helical" evidence="12">
    <location>
        <begin position="98"/>
        <end position="118"/>
    </location>
</feature>
<feature type="transmembrane region" description="Helical" evidence="12">
    <location>
        <begin position="125"/>
        <end position="144"/>
    </location>
</feature>
<evidence type="ECO:0000256" key="1">
    <source>
        <dbReference type="ARBA" id="ARBA00004141"/>
    </source>
</evidence>
<keyword evidence="6" id="KW-0375">Hydrogen ion transport</keyword>
<dbReference type="NCBIfam" id="TIGR01131">
    <property type="entry name" value="ATP_synt_6_or_A"/>
    <property type="match status" value="1"/>
</dbReference>
<accession>W0FDH6</accession>
<evidence type="ECO:0000313" key="13">
    <source>
        <dbReference type="EMBL" id="AHF21630.1"/>
    </source>
</evidence>
<evidence type="ECO:0000256" key="11">
    <source>
        <dbReference type="RuleBase" id="RU004450"/>
    </source>
</evidence>
<keyword evidence="4" id="KW-0138">CF(0)</keyword>
<gene>
    <name evidence="13" type="primary">ATP6</name>
</gene>
<dbReference type="PROSITE" id="PS00449">
    <property type="entry name" value="ATPASE_A"/>
    <property type="match status" value="1"/>
</dbReference>
<evidence type="ECO:0000256" key="10">
    <source>
        <dbReference type="ARBA" id="ARBA00023310"/>
    </source>
</evidence>
<comment type="subcellular location">
    <subcellularLocation>
        <location evidence="1">Membrane</location>
        <topology evidence="1">Multi-pass membrane protein</topology>
    </subcellularLocation>
    <subcellularLocation>
        <location evidence="11">Mitochondrion inner membrane</location>
        <topology evidence="11">Multi-pass membrane protein</topology>
    </subcellularLocation>
</comment>
<keyword evidence="9 12" id="KW-0472">Membrane</keyword>
<dbReference type="GO" id="GO:0046933">
    <property type="term" value="F:proton-transporting ATP synthase activity, rotational mechanism"/>
    <property type="evidence" value="ECO:0007669"/>
    <property type="project" value="TreeGrafter"/>
</dbReference>
<protein>
    <recommendedName>
        <fullName evidence="11">ATP synthase subunit a</fullName>
    </recommendedName>
</protein>
<keyword evidence="3" id="KW-0813">Transport</keyword>
<keyword evidence="5 12" id="KW-0812">Transmembrane</keyword>
<dbReference type="SUPFAM" id="SSF81336">
    <property type="entry name" value="F1F0 ATP synthase subunit A"/>
    <property type="match status" value="1"/>
</dbReference>
<dbReference type="Pfam" id="PF00119">
    <property type="entry name" value="ATP-synt_A"/>
    <property type="match status" value="1"/>
</dbReference>
<comment type="similarity">
    <text evidence="2">Belongs to the ATPase A chain family.</text>
</comment>
<feature type="transmembrane region" description="Helical" evidence="12">
    <location>
        <begin position="44"/>
        <end position="61"/>
    </location>
</feature>
<reference evidence="13" key="1">
    <citation type="journal article" date="2014" name="Ticks Tick Borne Dis.">
        <title>Molecular phylogeny of soft ticks (Ixodida: Argasidae) inferred from mitochondrial genome and nuclear rRNA sequences.</title>
        <authorList>
            <person name="Burger T.D."/>
            <person name="Shao R."/>
            <person name="Labruna M.B."/>
            <person name="Barker S.C."/>
        </authorList>
    </citation>
    <scope>NUCLEOTIDE SEQUENCE</scope>
</reference>
<dbReference type="AlphaFoldDB" id="W0FDH6"/>
<evidence type="ECO:0000256" key="5">
    <source>
        <dbReference type="ARBA" id="ARBA00022692"/>
    </source>
</evidence>
<dbReference type="InterPro" id="IPR023011">
    <property type="entry name" value="ATP_synth_F0_asu_AS"/>
</dbReference>
<evidence type="ECO:0000256" key="6">
    <source>
        <dbReference type="ARBA" id="ARBA00022781"/>
    </source>
</evidence>
<name>W0FDH6_OTOMG</name>
<dbReference type="GO" id="GO:0005743">
    <property type="term" value="C:mitochondrial inner membrane"/>
    <property type="evidence" value="ECO:0007669"/>
    <property type="project" value="UniProtKB-SubCell"/>
</dbReference>
<dbReference type="PANTHER" id="PTHR11410:SF0">
    <property type="entry name" value="ATP SYNTHASE SUBUNIT A"/>
    <property type="match status" value="1"/>
</dbReference>
<dbReference type="Gene3D" id="1.20.120.220">
    <property type="entry name" value="ATP synthase, F0 complex, subunit A"/>
    <property type="match status" value="1"/>
</dbReference>
<dbReference type="RefSeq" id="YP_009000429.1">
    <property type="nucleotide sequence ID" value="NC_023370.1"/>
</dbReference>
<keyword evidence="13" id="KW-0496">Mitochondrion</keyword>